<accession>A0A4R4FEX4</accession>
<dbReference type="GO" id="GO:0005829">
    <property type="term" value="C:cytosol"/>
    <property type="evidence" value="ECO:0007669"/>
    <property type="project" value="TreeGrafter"/>
</dbReference>
<comment type="caution">
    <text evidence="6">The sequence shown here is derived from an EMBL/GenBank/DDBJ whole genome shotgun (WGS) entry which is preliminary data.</text>
</comment>
<dbReference type="Proteomes" id="UP000295710">
    <property type="component" value="Unassembled WGS sequence"/>
</dbReference>
<evidence type="ECO:0000313" key="6">
    <source>
        <dbReference type="EMBL" id="TDA22212.1"/>
    </source>
</evidence>
<name>A0A4R4FEX4_9FIRM</name>
<comment type="similarity">
    <text evidence="1">Belongs to the transferase hexapeptide repeat family.</text>
</comment>
<dbReference type="InterPro" id="IPR024688">
    <property type="entry name" value="Mac_dom"/>
</dbReference>
<dbReference type="AlphaFoldDB" id="A0A4R4FEX4"/>
<dbReference type="PROSITE" id="PS00101">
    <property type="entry name" value="HEXAPEP_TRANSFERASES"/>
    <property type="match status" value="1"/>
</dbReference>
<evidence type="ECO:0000256" key="4">
    <source>
        <dbReference type="ARBA" id="ARBA00023315"/>
    </source>
</evidence>
<evidence type="ECO:0000313" key="7">
    <source>
        <dbReference type="Proteomes" id="UP000295710"/>
    </source>
</evidence>
<dbReference type="EMBL" id="SMMX01000005">
    <property type="protein sequence ID" value="TDA22212.1"/>
    <property type="molecule type" value="Genomic_DNA"/>
</dbReference>
<dbReference type="InterPro" id="IPR051159">
    <property type="entry name" value="Hexapeptide_acetyltransf"/>
</dbReference>
<protein>
    <submittedName>
        <fullName evidence="6">Sugar O-acetyltransferase</fullName>
    </submittedName>
</protein>
<evidence type="ECO:0000259" key="5">
    <source>
        <dbReference type="SMART" id="SM01266"/>
    </source>
</evidence>
<keyword evidence="7" id="KW-1185">Reference proteome</keyword>
<evidence type="ECO:0000256" key="1">
    <source>
        <dbReference type="ARBA" id="ARBA00007274"/>
    </source>
</evidence>
<dbReference type="Pfam" id="PF12464">
    <property type="entry name" value="Mac"/>
    <property type="match status" value="1"/>
</dbReference>
<dbReference type="PANTHER" id="PTHR23416:SF23">
    <property type="entry name" value="ACETYLTRANSFERASE C18B11.09C-RELATED"/>
    <property type="match status" value="1"/>
</dbReference>
<dbReference type="InterPro" id="IPR001451">
    <property type="entry name" value="Hexapep"/>
</dbReference>
<dbReference type="GO" id="GO:0008374">
    <property type="term" value="F:O-acyltransferase activity"/>
    <property type="evidence" value="ECO:0007669"/>
    <property type="project" value="TreeGrafter"/>
</dbReference>
<dbReference type="InterPro" id="IPR018357">
    <property type="entry name" value="Hexapep_transf_CS"/>
</dbReference>
<evidence type="ECO:0000256" key="2">
    <source>
        <dbReference type="ARBA" id="ARBA00022679"/>
    </source>
</evidence>
<organism evidence="6 7">
    <name type="scientific">Extibacter muris</name>
    <dbReference type="NCBI Taxonomy" id="1796622"/>
    <lineage>
        <taxon>Bacteria</taxon>
        <taxon>Bacillati</taxon>
        <taxon>Bacillota</taxon>
        <taxon>Clostridia</taxon>
        <taxon>Lachnospirales</taxon>
        <taxon>Lachnospiraceae</taxon>
        <taxon>Extibacter</taxon>
    </lineage>
</organism>
<dbReference type="FunFam" id="2.160.10.10:FF:000025">
    <property type="entry name" value="Hexapeptide-repeat containing-acetyltransferase"/>
    <property type="match status" value="1"/>
</dbReference>
<dbReference type="SUPFAM" id="SSF51161">
    <property type="entry name" value="Trimeric LpxA-like enzymes"/>
    <property type="match status" value="1"/>
</dbReference>
<dbReference type="SMART" id="SM01266">
    <property type="entry name" value="Mac"/>
    <property type="match status" value="1"/>
</dbReference>
<gene>
    <name evidence="6" type="ORF">E1963_07240</name>
</gene>
<dbReference type="PANTHER" id="PTHR23416">
    <property type="entry name" value="SIALIC ACID SYNTHASE-RELATED"/>
    <property type="match status" value="1"/>
</dbReference>
<feature type="domain" description="Maltose/galactoside acetyltransferase" evidence="5">
    <location>
        <begin position="7"/>
        <end position="61"/>
    </location>
</feature>
<evidence type="ECO:0000256" key="3">
    <source>
        <dbReference type="ARBA" id="ARBA00022737"/>
    </source>
</evidence>
<reference evidence="6 7" key="1">
    <citation type="journal article" date="2016" name="Nat. Microbiol.">
        <title>The Mouse Intestinal Bacterial Collection (miBC) provides host-specific insight into cultured diversity and functional potential of the gut microbiota.</title>
        <authorList>
            <person name="Lagkouvardos I."/>
            <person name="Pukall R."/>
            <person name="Abt B."/>
            <person name="Foesel B.U."/>
            <person name="Meier-Kolthoff J.P."/>
            <person name="Kumar N."/>
            <person name="Bresciani A."/>
            <person name="Martinez I."/>
            <person name="Just S."/>
            <person name="Ziegler C."/>
            <person name="Brugiroux S."/>
            <person name="Garzetti D."/>
            <person name="Wenning M."/>
            <person name="Bui T.P."/>
            <person name="Wang J."/>
            <person name="Hugenholtz F."/>
            <person name="Plugge C.M."/>
            <person name="Peterson D.A."/>
            <person name="Hornef M.W."/>
            <person name="Baines J.F."/>
            <person name="Smidt H."/>
            <person name="Walter J."/>
            <person name="Kristiansen K."/>
            <person name="Nielsen H.B."/>
            <person name="Haller D."/>
            <person name="Overmann J."/>
            <person name="Stecher B."/>
            <person name="Clavel T."/>
        </authorList>
    </citation>
    <scope>NUCLEOTIDE SEQUENCE [LARGE SCALE GENOMIC DNA]</scope>
    <source>
        <strain evidence="6 7">DSM 28560</strain>
    </source>
</reference>
<keyword evidence="4" id="KW-0012">Acyltransferase</keyword>
<dbReference type="Pfam" id="PF00132">
    <property type="entry name" value="Hexapep"/>
    <property type="match status" value="1"/>
</dbReference>
<dbReference type="Gene3D" id="2.160.10.10">
    <property type="entry name" value="Hexapeptide repeat proteins"/>
    <property type="match status" value="1"/>
</dbReference>
<keyword evidence="3" id="KW-0677">Repeat</keyword>
<dbReference type="GO" id="GO:0016407">
    <property type="term" value="F:acetyltransferase activity"/>
    <property type="evidence" value="ECO:0007669"/>
    <property type="project" value="InterPro"/>
</dbReference>
<proteinExistence type="inferred from homology"/>
<dbReference type="InterPro" id="IPR011004">
    <property type="entry name" value="Trimer_LpxA-like_sf"/>
</dbReference>
<dbReference type="CDD" id="cd03357">
    <property type="entry name" value="LbH_MAT_GAT"/>
    <property type="match status" value="1"/>
</dbReference>
<sequence>MREKTIEEMMKSGAMYNSSDDALYEEQWRLNDIVYDYNQTRPSDRERQQQLLRNLLGSIGERCVIEPPLRASWGKNTYLGDDVYVNFNLTLADDTDICIGDGVMIGPNVTIATAAHPLDAGLRRQGMQMNRPVTIGSGAWIGAGVIILPGVTIGENTTIGAGSVVTNDIPADVVAYGNPCRVRKELR</sequence>
<keyword evidence="2 6" id="KW-0808">Transferase</keyword>